<dbReference type="OrthoDB" id="3561125at2759"/>
<reference evidence="2" key="1">
    <citation type="submission" date="2022-03" db="EMBL/GenBank/DDBJ databases">
        <authorList>
            <person name="Sayadi A."/>
        </authorList>
    </citation>
    <scope>NUCLEOTIDE SEQUENCE</scope>
</reference>
<keyword evidence="3" id="KW-1185">Reference proteome</keyword>
<comment type="caution">
    <text evidence="2">The sequence shown here is derived from an EMBL/GenBank/DDBJ whole genome shotgun (WGS) entry which is preliminary data.</text>
</comment>
<proteinExistence type="predicted"/>
<evidence type="ECO:0000256" key="1">
    <source>
        <dbReference type="SAM" id="MobiDB-lite"/>
    </source>
</evidence>
<sequence>MDSTYPTTKIKEENDEAGASTSIKLEKPDLDDETNDDRIKKEPDPEEWDELNPTVDIPDKVELGDLTAVGVKVEPGDELDTSIKKEEMDTTQLNEEVDIKPDELPNADVDSDRMGKCKEKGLEVMHGEAVRELFICYTSRE</sequence>
<protein>
    <submittedName>
        <fullName evidence="2">Uncharacterized protein</fullName>
    </submittedName>
</protein>
<feature type="region of interest" description="Disordered" evidence="1">
    <location>
        <begin position="1"/>
        <end position="52"/>
    </location>
</feature>
<name>A0A9P0QC58_ACAOB</name>
<dbReference type="EMBL" id="CAKOFQ010009069">
    <property type="protein sequence ID" value="CAH2016959.1"/>
    <property type="molecule type" value="Genomic_DNA"/>
</dbReference>
<dbReference type="AlphaFoldDB" id="A0A9P0QC58"/>
<accession>A0A9P0QC58</accession>
<organism evidence="2 3">
    <name type="scientific">Acanthoscelides obtectus</name>
    <name type="common">Bean weevil</name>
    <name type="synonym">Bruchus obtectus</name>
    <dbReference type="NCBI Taxonomy" id="200917"/>
    <lineage>
        <taxon>Eukaryota</taxon>
        <taxon>Metazoa</taxon>
        <taxon>Ecdysozoa</taxon>
        <taxon>Arthropoda</taxon>
        <taxon>Hexapoda</taxon>
        <taxon>Insecta</taxon>
        <taxon>Pterygota</taxon>
        <taxon>Neoptera</taxon>
        <taxon>Endopterygota</taxon>
        <taxon>Coleoptera</taxon>
        <taxon>Polyphaga</taxon>
        <taxon>Cucujiformia</taxon>
        <taxon>Chrysomeloidea</taxon>
        <taxon>Chrysomelidae</taxon>
        <taxon>Bruchinae</taxon>
        <taxon>Bruchini</taxon>
        <taxon>Acanthoscelides</taxon>
    </lineage>
</organism>
<gene>
    <name evidence="2" type="ORF">ACAOBT_LOCUS35706</name>
</gene>
<evidence type="ECO:0000313" key="3">
    <source>
        <dbReference type="Proteomes" id="UP001152888"/>
    </source>
</evidence>
<evidence type="ECO:0000313" key="2">
    <source>
        <dbReference type="EMBL" id="CAH2016959.1"/>
    </source>
</evidence>
<dbReference type="Proteomes" id="UP001152888">
    <property type="component" value="Unassembled WGS sequence"/>
</dbReference>